<reference evidence="1 2" key="1">
    <citation type="submission" date="2015-08" db="EMBL/GenBank/DDBJ databases">
        <title>Next Generation Sequencing and Analysis of the Genome of Puccinia sorghi L Schw, the Causal Agent of Maize Common Rust.</title>
        <authorList>
            <person name="Rochi L."/>
            <person name="Burguener G."/>
            <person name="Darino M."/>
            <person name="Turjanski A."/>
            <person name="Kreff E."/>
            <person name="Dieguez M.J."/>
            <person name="Sacco F."/>
        </authorList>
    </citation>
    <scope>NUCLEOTIDE SEQUENCE [LARGE SCALE GENOMIC DNA]</scope>
    <source>
        <strain evidence="1 2">RO10H11247</strain>
    </source>
</reference>
<evidence type="ECO:0000313" key="2">
    <source>
        <dbReference type="Proteomes" id="UP000037035"/>
    </source>
</evidence>
<evidence type="ECO:0000313" key="1">
    <source>
        <dbReference type="EMBL" id="KNZ43975.1"/>
    </source>
</evidence>
<protein>
    <recommendedName>
        <fullName evidence="3">Retrotransposon gag domain-containing protein</fullName>
    </recommendedName>
</protein>
<keyword evidence="2" id="KW-1185">Reference proteome</keyword>
<comment type="caution">
    <text evidence="1">The sequence shown here is derived from an EMBL/GenBank/DDBJ whole genome shotgun (WGS) entry which is preliminary data.</text>
</comment>
<proteinExistence type="predicted"/>
<evidence type="ECO:0008006" key="3">
    <source>
        <dbReference type="Google" id="ProtNLM"/>
    </source>
</evidence>
<dbReference type="VEuPathDB" id="FungiDB:VP01_965g5"/>
<name>A0A0L6U873_9BASI</name>
<gene>
    <name evidence="1" type="ORF">VP01_965g5</name>
</gene>
<dbReference type="Proteomes" id="UP000037035">
    <property type="component" value="Unassembled WGS sequence"/>
</dbReference>
<organism evidence="1 2">
    <name type="scientific">Puccinia sorghi</name>
    <dbReference type="NCBI Taxonomy" id="27349"/>
    <lineage>
        <taxon>Eukaryota</taxon>
        <taxon>Fungi</taxon>
        <taxon>Dikarya</taxon>
        <taxon>Basidiomycota</taxon>
        <taxon>Pucciniomycotina</taxon>
        <taxon>Pucciniomycetes</taxon>
        <taxon>Pucciniales</taxon>
        <taxon>Pucciniaceae</taxon>
        <taxon>Puccinia</taxon>
    </lineage>
</organism>
<dbReference type="OrthoDB" id="4847360at2759"/>
<accession>A0A0L6U873</accession>
<dbReference type="EMBL" id="LAVV01015336">
    <property type="protein sequence ID" value="KNZ43975.1"/>
    <property type="molecule type" value="Genomic_DNA"/>
</dbReference>
<sequence length="287" mass="32375">MVLAKPQPFNRTCGAAAKYFVGQILLHTATYPEQFPTDSRKVAFAVLFMTNYAATWSQPYLMKVFNTEEVAFNKFLDDFNCPTIPPPKWNSVGLVQLTRSRKFPTCCGNEQHPQARKEWPTPILPTSTSAPTTHFNAMDLLAFQQGPHNRLSDAKQARQVQLNLCFCCGQARHVSFGCSNRSRKLHGRQQSLSSAWISELQAKINRIPMALKAGKTIEGIWNGQPAPIPPASSSAPITDPNAMDLSAFQYVETLFPLWQSRKYLLWIYQQEQEVTRSPAIFVFSPDF</sequence>
<dbReference type="AlphaFoldDB" id="A0A0L6U873"/>